<dbReference type="STRING" id="41067.A0A2I2EY95"/>
<dbReference type="EC" id="2.5.1.18" evidence="2"/>
<evidence type="ECO:0000256" key="3">
    <source>
        <dbReference type="ARBA" id="ARBA00022679"/>
    </source>
</evidence>
<dbReference type="Pfam" id="PF13409">
    <property type="entry name" value="GST_N_2"/>
    <property type="match status" value="1"/>
</dbReference>
<dbReference type="InterPro" id="IPR004046">
    <property type="entry name" value="GST_C"/>
</dbReference>
<dbReference type="SUPFAM" id="SSF52833">
    <property type="entry name" value="Thioredoxin-like"/>
    <property type="match status" value="1"/>
</dbReference>
<proteinExistence type="inferred from homology"/>
<evidence type="ECO:0000256" key="1">
    <source>
        <dbReference type="ARBA" id="ARBA00007409"/>
    </source>
</evidence>
<comment type="catalytic activity">
    <reaction evidence="4">
        <text>RX + glutathione = an S-substituted glutathione + a halide anion + H(+)</text>
        <dbReference type="Rhea" id="RHEA:16437"/>
        <dbReference type="ChEBI" id="CHEBI:15378"/>
        <dbReference type="ChEBI" id="CHEBI:16042"/>
        <dbReference type="ChEBI" id="CHEBI:17792"/>
        <dbReference type="ChEBI" id="CHEBI:57925"/>
        <dbReference type="ChEBI" id="CHEBI:90779"/>
        <dbReference type="EC" id="2.5.1.18"/>
    </reaction>
</comment>
<dbReference type="PANTHER" id="PTHR44051:SF9">
    <property type="entry name" value="GLUTATHIONE S-TRANSFERASE 1"/>
    <property type="match status" value="1"/>
</dbReference>
<feature type="domain" description="GST N-terminal" evidence="5">
    <location>
        <begin position="7"/>
        <end position="94"/>
    </location>
</feature>
<dbReference type="CDD" id="cd03189">
    <property type="entry name" value="GST_C_GTT1_like"/>
    <property type="match status" value="1"/>
</dbReference>
<dbReference type="AlphaFoldDB" id="A0A2I2EY95"/>
<dbReference type="RefSeq" id="XP_024667368.1">
    <property type="nucleotide sequence ID" value="XM_024820312.1"/>
</dbReference>
<evidence type="ECO:0000259" key="6">
    <source>
        <dbReference type="PROSITE" id="PS50405"/>
    </source>
</evidence>
<dbReference type="PANTHER" id="PTHR44051">
    <property type="entry name" value="GLUTATHIONE S-TRANSFERASE-RELATED"/>
    <property type="match status" value="1"/>
</dbReference>
<dbReference type="PROSITE" id="PS50404">
    <property type="entry name" value="GST_NTER"/>
    <property type="match status" value="1"/>
</dbReference>
<dbReference type="GO" id="GO:0005737">
    <property type="term" value="C:cytoplasm"/>
    <property type="evidence" value="ECO:0007669"/>
    <property type="project" value="UniProtKB-ARBA"/>
</dbReference>
<evidence type="ECO:0000259" key="5">
    <source>
        <dbReference type="PROSITE" id="PS50404"/>
    </source>
</evidence>
<dbReference type="CDD" id="cd03046">
    <property type="entry name" value="GST_N_GTT1_like"/>
    <property type="match status" value="1"/>
</dbReference>
<dbReference type="InterPro" id="IPR040079">
    <property type="entry name" value="Glutathione_S-Trfase"/>
</dbReference>
<evidence type="ECO:0000313" key="7">
    <source>
        <dbReference type="EMBL" id="PLB33356.1"/>
    </source>
</evidence>
<sequence length="256" mass="28952">MSDTNKGTKITLHWLNQSRSQSIVWLLEELNLSYDLKAYKRQADMLAPPALKEIHPLGKSPVITLENENTSSPMVLAESGVIIEYMCDHFDGDKLVPKRYQDGKEGQVGGETDEWMRHKYFMHYVEGSLMPFLVMQLVMDVVKNPPLLPFFVKPLPRMVASQVEKAFLERNITSNFDFLEQQLKTAPAGGPFLCGKQLSAADIMLSFPVISAGAKFPLKEKWPTLAKYVDLLQEQEGYKRAVKLEESEGKKVEASL</sequence>
<name>A0A2I2EY95_ASPCN</name>
<protein>
    <recommendedName>
        <fullName evidence="2">glutathione transferase</fullName>
        <ecNumber evidence="2">2.5.1.18</ecNumber>
    </recommendedName>
</protein>
<dbReference type="PROSITE" id="PS50405">
    <property type="entry name" value="GST_CTER"/>
    <property type="match status" value="1"/>
</dbReference>
<reference evidence="7 8" key="1">
    <citation type="submission" date="2017-12" db="EMBL/GenBank/DDBJ databases">
        <authorList>
            <consortium name="DOE Joint Genome Institute"/>
            <person name="Haridas S."/>
            <person name="Kjaerbolling I."/>
            <person name="Vesth T.C."/>
            <person name="Frisvad J.C."/>
            <person name="Nybo J.L."/>
            <person name="Theobald S."/>
            <person name="Kuo A."/>
            <person name="Bowyer P."/>
            <person name="Matsuda Y."/>
            <person name="Mondo S."/>
            <person name="Lyhne E.K."/>
            <person name="Kogle M.E."/>
            <person name="Clum A."/>
            <person name="Lipzen A."/>
            <person name="Salamov A."/>
            <person name="Ngan C.Y."/>
            <person name="Daum C."/>
            <person name="Chiniquy J."/>
            <person name="Barry K."/>
            <person name="LaButti K."/>
            <person name="Simmons B.A."/>
            <person name="Magnuson J.K."/>
            <person name="Mortensen U.H."/>
            <person name="Larsen T.O."/>
            <person name="Grigoriev I.V."/>
            <person name="Baker S.E."/>
            <person name="Andersen M.R."/>
            <person name="Nordberg H.P."/>
            <person name="Cantor M.N."/>
            <person name="Hua S.X."/>
        </authorList>
    </citation>
    <scope>NUCLEOTIDE SEQUENCE [LARGE SCALE GENOMIC DNA]</scope>
    <source>
        <strain evidence="7 8">CBS 102.13</strain>
    </source>
</reference>
<dbReference type="InterPro" id="IPR010987">
    <property type="entry name" value="Glutathione-S-Trfase_C-like"/>
</dbReference>
<dbReference type="GO" id="GO:0004602">
    <property type="term" value="F:glutathione peroxidase activity"/>
    <property type="evidence" value="ECO:0007669"/>
    <property type="project" value="UniProtKB-ARBA"/>
</dbReference>
<dbReference type="SFLD" id="SFLDS00019">
    <property type="entry name" value="Glutathione_Transferase_(cytos"/>
    <property type="match status" value="1"/>
</dbReference>
<evidence type="ECO:0000256" key="2">
    <source>
        <dbReference type="ARBA" id="ARBA00012452"/>
    </source>
</evidence>
<dbReference type="EMBL" id="KZ559211">
    <property type="protein sequence ID" value="PLB33356.1"/>
    <property type="molecule type" value="Genomic_DNA"/>
</dbReference>
<evidence type="ECO:0000313" key="8">
    <source>
        <dbReference type="Proteomes" id="UP000234585"/>
    </source>
</evidence>
<keyword evidence="8" id="KW-1185">Reference proteome</keyword>
<dbReference type="FunFam" id="3.40.30.10:FF:000156">
    <property type="entry name" value="Glutathione S-transferase 1"/>
    <property type="match status" value="1"/>
</dbReference>
<dbReference type="InterPro" id="IPR036282">
    <property type="entry name" value="Glutathione-S-Trfase_C_sf"/>
</dbReference>
<dbReference type="SUPFAM" id="SSF47616">
    <property type="entry name" value="GST C-terminal domain-like"/>
    <property type="match status" value="1"/>
</dbReference>
<dbReference type="Pfam" id="PF14497">
    <property type="entry name" value="GST_C_3"/>
    <property type="match status" value="1"/>
</dbReference>
<gene>
    <name evidence="7" type="ORF">BDW47DRAFT_95888</name>
</gene>
<accession>A0A2I2EY95</accession>
<dbReference type="InterPro" id="IPR004045">
    <property type="entry name" value="Glutathione_S-Trfase_N"/>
</dbReference>
<dbReference type="GO" id="GO:0004364">
    <property type="term" value="F:glutathione transferase activity"/>
    <property type="evidence" value="ECO:0007669"/>
    <property type="project" value="UniProtKB-EC"/>
</dbReference>
<dbReference type="Gene3D" id="3.40.30.10">
    <property type="entry name" value="Glutaredoxin"/>
    <property type="match status" value="1"/>
</dbReference>
<evidence type="ECO:0000256" key="4">
    <source>
        <dbReference type="ARBA" id="ARBA00047960"/>
    </source>
</evidence>
<dbReference type="Proteomes" id="UP000234585">
    <property type="component" value="Unassembled WGS sequence"/>
</dbReference>
<keyword evidence="3 7" id="KW-0808">Transferase</keyword>
<dbReference type="SFLD" id="SFLDG00358">
    <property type="entry name" value="Main_(cytGST)"/>
    <property type="match status" value="1"/>
</dbReference>
<dbReference type="OrthoDB" id="2098326at2759"/>
<comment type="similarity">
    <text evidence="1">Belongs to the GST superfamily.</text>
</comment>
<organism evidence="7 8">
    <name type="scientific">Aspergillus candidus</name>
    <dbReference type="NCBI Taxonomy" id="41067"/>
    <lineage>
        <taxon>Eukaryota</taxon>
        <taxon>Fungi</taxon>
        <taxon>Dikarya</taxon>
        <taxon>Ascomycota</taxon>
        <taxon>Pezizomycotina</taxon>
        <taxon>Eurotiomycetes</taxon>
        <taxon>Eurotiomycetidae</taxon>
        <taxon>Eurotiales</taxon>
        <taxon>Aspergillaceae</taxon>
        <taxon>Aspergillus</taxon>
        <taxon>Aspergillus subgen. Circumdati</taxon>
    </lineage>
</organism>
<feature type="domain" description="GST C-terminal" evidence="6">
    <location>
        <begin position="111"/>
        <end position="254"/>
    </location>
</feature>
<dbReference type="InterPro" id="IPR036249">
    <property type="entry name" value="Thioredoxin-like_sf"/>
</dbReference>
<dbReference type="GeneID" id="36527472"/>
<dbReference type="Gene3D" id="1.20.1050.10">
    <property type="match status" value="1"/>
</dbReference>